<organism evidence="2">
    <name type="scientific">Oryza meridionalis</name>
    <dbReference type="NCBI Taxonomy" id="40149"/>
    <lineage>
        <taxon>Eukaryota</taxon>
        <taxon>Viridiplantae</taxon>
        <taxon>Streptophyta</taxon>
        <taxon>Embryophyta</taxon>
        <taxon>Tracheophyta</taxon>
        <taxon>Spermatophyta</taxon>
        <taxon>Magnoliopsida</taxon>
        <taxon>Liliopsida</taxon>
        <taxon>Poales</taxon>
        <taxon>Poaceae</taxon>
        <taxon>BOP clade</taxon>
        <taxon>Oryzoideae</taxon>
        <taxon>Oryzeae</taxon>
        <taxon>Oryzinae</taxon>
        <taxon>Oryza</taxon>
    </lineage>
</organism>
<dbReference type="AlphaFoldDB" id="A0A0E0C4R6"/>
<accession>A0A0E0C4R6</accession>
<keyword evidence="3" id="KW-1185">Reference proteome</keyword>
<evidence type="ECO:0000313" key="2">
    <source>
        <dbReference type="EnsemblPlants" id="OMERI01G21130.1"/>
    </source>
</evidence>
<reference evidence="2" key="2">
    <citation type="submission" date="2018-05" db="EMBL/GenBank/DDBJ databases">
        <title>OmerRS3 (Oryza meridionalis Reference Sequence Version 3).</title>
        <authorList>
            <person name="Zhang J."/>
            <person name="Kudrna D."/>
            <person name="Lee S."/>
            <person name="Talag J."/>
            <person name="Welchert J."/>
            <person name="Wing R.A."/>
        </authorList>
    </citation>
    <scope>NUCLEOTIDE SEQUENCE [LARGE SCALE GENOMIC DNA]</scope>
    <source>
        <strain evidence="2">cv. OR44</strain>
    </source>
</reference>
<dbReference type="Gramene" id="OMERI01G21130.1">
    <property type="protein sequence ID" value="OMERI01G21130.1"/>
    <property type="gene ID" value="OMERI01G21130"/>
</dbReference>
<name>A0A0E0C4R6_9ORYZ</name>
<feature type="region of interest" description="Disordered" evidence="1">
    <location>
        <begin position="1"/>
        <end position="28"/>
    </location>
</feature>
<feature type="compositionally biased region" description="Low complexity" evidence="1">
    <location>
        <begin position="7"/>
        <end position="17"/>
    </location>
</feature>
<evidence type="ECO:0000256" key="1">
    <source>
        <dbReference type="SAM" id="MobiDB-lite"/>
    </source>
</evidence>
<reference evidence="2" key="1">
    <citation type="submission" date="2015-04" db="UniProtKB">
        <authorList>
            <consortium name="EnsemblPlants"/>
        </authorList>
    </citation>
    <scope>IDENTIFICATION</scope>
</reference>
<protein>
    <submittedName>
        <fullName evidence="2">Uncharacterized protein</fullName>
    </submittedName>
</protein>
<sequence>MASTGFPSAAAAASSSSPRPPDRPLPICSTLASYTEEPTSFVLVGGRQIATIAHACCPRPPPVEDAEEGQSENPDAASMQMRIILTAMYIETFIVQSTGTNPCSSCRIGACQRQYRLVLHLRTTGWDKASKQNY</sequence>
<evidence type="ECO:0000313" key="3">
    <source>
        <dbReference type="Proteomes" id="UP000008021"/>
    </source>
</evidence>
<dbReference type="EnsemblPlants" id="OMERI01G21130.1">
    <property type="protein sequence ID" value="OMERI01G21130.1"/>
    <property type="gene ID" value="OMERI01G21130"/>
</dbReference>
<dbReference type="HOGENOM" id="CLU_152814_0_0_1"/>
<dbReference type="Proteomes" id="UP000008021">
    <property type="component" value="Chromosome 1"/>
</dbReference>
<proteinExistence type="predicted"/>